<sequence>MKTHRAACLLIFMLGVFQNTFAQSGRIEAPRFAVKWSPAHLVYFFPSLQVAAEVKVWKNVTVQYDAGWVFNFRNYDSDDYSNRQGFRGIGEVRYYLPQSPSKIPFYLAGEFYYARITFDRSKVAGFGCSSGDCDYFQYVQYRVVHHNEGGGLKVGILLFPGWNYNQKFFFDLNLGVAYRNITYTDVGLPVGEGDVKYFSNDTDHLFAPRENDRAEFRPVIGLRVGYRVF</sequence>
<evidence type="ECO:0008006" key="4">
    <source>
        <dbReference type="Google" id="ProtNLM"/>
    </source>
</evidence>
<evidence type="ECO:0000256" key="1">
    <source>
        <dbReference type="SAM" id="SignalP"/>
    </source>
</evidence>
<keyword evidence="3" id="KW-1185">Reference proteome</keyword>
<dbReference type="RefSeq" id="WP_202014558.1">
    <property type="nucleotide sequence ID" value="NZ_JAERRB010000012.1"/>
</dbReference>
<keyword evidence="1" id="KW-0732">Signal</keyword>
<accession>A0ABS1L2F2</accession>
<feature type="chain" id="PRO_5046228182" description="DUF3575 domain-containing protein" evidence="1">
    <location>
        <begin position="23"/>
        <end position="229"/>
    </location>
</feature>
<evidence type="ECO:0000313" key="2">
    <source>
        <dbReference type="EMBL" id="MBL0744726.1"/>
    </source>
</evidence>
<dbReference type="Proteomes" id="UP000613030">
    <property type="component" value="Unassembled WGS sequence"/>
</dbReference>
<gene>
    <name evidence="2" type="ORF">JI741_26065</name>
</gene>
<proteinExistence type="predicted"/>
<comment type="caution">
    <text evidence="2">The sequence shown here is derived from an EMBL/GenBank/DDBJ whole genome shotgun (WGS) entry which is preliminary data.</text>
</comment>
<evidence type="ECO:0000313" key="3">
    <source>
        <dbReference type="Proteomes" id="UP000613030"/>
    </source>
</evidence>
<dbReference type="EMBL" id="JAERRB010000012">
    <property type="protein sequence ID" value="MBL0744726.1"/>
    <property type="molecule type" value="Genomic_DNA"/>
</dbReference>
<protein>
    <recommendedName>
        <fullName evidence="4">DUF3575 domain-containing protein</fullName>
    </recommendedName>
</protein>
<organism evidence="2 3">
    <name type="scientific">Chryseolinea lacunae</name>
    <dbReference type="NCBI Taxonomy" id="2801331"/>
    <lineage>
        <taxon>Bacteria</taxon>
        <taxon>Pseudomonadati</taxon>
        <taxon>Bacteroidota</taxon>
        <taxon>Cytophagia</taxon>
        <taxon>Cytophagales</taxon>
        <taxon>Fulvivirgaceae</taxon>
        <taxon>Chryseolinea</taxon>
    </lineage>
</organism>
<reference evidence="2 3" key="1">
    <citation type="submission" date="2021-01" db="EMBL/GenBank/DDBJ databases">
        <title>Chryseolinea sp. Jin1 Genome sequencing and assembly.</title>
        <authorList>
            <person name="Kim I."/>
        </authorList>
    </citation>
    <scope>NUCLEOTIDE SEQUENCE [LARGE SCALE GENOMIC DNA]</scope>
    <source>
        <strain evidence="2 3">Jin1</strain>
    </source>
</reference>
<name>A0ABS1L2F2_9BACT</name>
<feature type="signal peptide" evidence="1">
    <location>
        <begin position="1"/>
        <end position="22"/>
    </location>
</feature>